<organism evidence="1 2">
    <name type="scientific">Halosegnis rubeus</name>
    <dbReference type="NCBI Taxonomy" id="2212850"/>
    <lineage>
        <taxon>Archaea</taxon>
        <taxon>Methanobacteriati</taxon>
        <taxon>Methanobacteriota</taxon>
        <taxon>Stenosarchaea group</taxon>
        <taxon>Halobacteria</taxon>
        <taxon>Halobacteriales</taxon>
        <taxon>Natronomonadaceae</taxon>
        <taxon>Halosegnis</taxon>
    </lineage>
</organism>
<dbReference type="AlphaFoldDB" id="A0A5N5UDQ5"/>
<name>A0A5N5UDQ5_9EURY</name>
<keyword evidence="2" id="KW-1185">Reference proteome</keyword>
<evidence type="ECO:0000313" key="1">
    <source>
        <dbReference type="EMBL" id="KAB7515572.1"/>
    </source>
</evidence>
<dbReference type="EMBL" id="QKKZ01000001">
    <property type="protein sequence ID" value="KAB7515572.1"/>
    <property type="molecule type" value="Genomic_DNA"/>
</dbReference>
<reference evidence="1 2" key="1">
    <citation type="submission" date="2019-10" db="EMBL/GenBank/DDBJ databases">
        <title>Unraveling microbial dark matter from salterns through culturing: the case of the genus Halosegnis.</title>
        <authorList>
            <person name="Duran-Viseras A."/>
            <person name="Andrei A.-S."/>
            <person name="Vera-Gargallo B."/>
            <person name="Ghai R."/>
            <person name="Sanchez-Porro C."/>
            <person name="Ventosa A."/>
        </authorList>
    </citation>
    <scope>NUCLEOTIDE SEQUENCE [LARGE SCALE GENOMIC DNA]</scope>
    <source>
        <strain evidence="1 2">F18-79</strain>
    </source>
</reference>
<dbReference type="Proteomes" id="UP000326865">
    <property type="component" value="Unassembled WGS sequence"/>
</dbReference>
<feature type="non-terminal residue" evidence="1">
    <location>
        <position position="1"/>
    </location>
</feature>
<proteinExistence type="predicted"/>
<gene>
    <name evidence="1" type="ORF">DM867_00005</name>
</gene>
<accession>A0A5N5UDQ5</accession>
<protein>
    <submittedName>
        <fullName evidence="1">Transposase</fullName>
    </submittedName>
</protein>
<sequence length="53" mass="5652">MNVLQRGFSELGLEWPESTPVETALPTDTTSVSAKRVIETGSSTLNEATTVAE</sequence>
<comment type="caution">
    <text evidence="1">The sequence shown here is derived from an EMBL/GenBank/DDBJ whole genome shotgun (WGS) entry which is preliminary data.</text>
</comment>
<evidence type="ECO:0000313" key="2">
    <source>
        <dbReference type="Proteomes" id="UP000326865"/>
    </source>
</evidence>